<dbReference type="EMBL" id="JBIAZU010000008">
    <property type="protein sequence ID" value="MFF5295899.1"/>
    <property type="molecule type" value="Genomic_DNA"/>
</dbReference>
<evidence type="ECO:0000259" key="5">
    <source>
        <dbReference type="PROSITE" id="PS50977"/>
    </source>
</evidence>
<reference evidence="6 7" key="1">
    <citation type="submission" date="2024-10" db="EMBL/GenBank/DDBJ databases">
        <title>The Natural Products Discovery Center: Release of the First 8490 Sequenced Strains for Exploring Actinobacteria Biosynthetic Diversity.</title>
        <authorList>
            <person name="Kalkreuter E."/>
            <person name="Kautsar S.A."/>
            <person name="Yang D."/>
            <person name="Bader C.D."/>
            <person name="Teijaro C.N."/>
            <person name="Fluegel L."/>
            <person name="Davis C.M."/>
            <person name="Simpson J.R."/>
            <person name="Lauterbach L."/>
            <person name="Steele A.D."/>
            <person name="Gui C."/>
            <person name="Meng S."/>
            <person name="Li G."/>
            <person name="Viehrig K."/>
            <person name="Ye F."/>
            <person name="Su P."/>
            <person name="Kiefer A.F."/>
            <person name="Nichols A."/>
            <person name="Cepeda A.J."/>
            <person name="Yan W."/>
            <person name="Fan B."/>
            <person name="Jiang Y."/>
            <person name="Adhikari A."/>
            <person name="Zheng C.-J."/>
            <person name="Schuster L."/>
            <person name="Cowan T.M."/>
            <person name="Smanski M.J."/>
            <person name="Chevrette M.G."/>
            <person name="De Carvalho L.P.S."/>
            <person name="Shen B."/>
        </authorList>
    </citation>
    <scope>NUCLEOTIDE SEQUENCE [LARGE SCALE GENOMIC DNA]</scope>
    <source>
        <strain evidence="6 7">NPDC000087</strain>
    </source>
</reference>
<accession>A0ABW6WRH2</accession>
<dbReference type="RefSeq" id="WP_020516100.1">
    <property type="nucleotide sequence ID" value="NZ_JBIAZU010000008.1"/>
</dbReference>
<keyword evidence="2 4" id="KW-0238">DNA-binding</keyword>
<dbReference type="InterPro" id="IPR036271">
    <property type="entry name" value="Tet_transcr_reg_TetR-rel_C_sf"/>
</dbReference>
<dbReference type="Pfam" id="PF00440">
    <property type="entry name" value="TetR_N"/>
    <property type="match status" value="1"/>
</dbReference>
<sequence length="196" mass="22116">MAGETRRRGADLEEALLEAAWQELVAVGYARFTFEGVAARAGTSRPVIYRRWPQRSDLAVAAVRHFSRSDLFEWPDTGSFRDDLVALLREVSARRLSLVALFSVQMGGFFEETGTTPGELRDQFLAERKRPFGFDVIVQRAIERGEIDPERLTPRIAALPGDLLRHELLMTMKPVSEEAIAEIVDDIFLPLVTKSR</sequence>
<dbReference type="Proteomes" id="UP001602245">
    <property type="component" value="Unassembled WGS sequence"/>
</dbReference>
<gene>
    <name evidence="6" type="ORF">ACFY35_41245</name>
</gene>
<keyword evidence="1" id="KW-0805">Transcription regulation</keyword>
<evidence type="ECO:0000313" key="7">
    <source>
        <dbReference type="Proteomes" id="UP001602245"/>
    </source>
</evidence>
<keyword evidence="7" id="KW-1185">Reference proteome</keyword>
<dbReference type="SUPFAM" id="SSF48498">
    <property type="entry name" value="Tetracyclin repressor-like, C-terminal domain"/>
    <property type="match status" value="1"/>
</dbReference>
<dbReference type="SUPFAM" id="SSF46689">
    <property type="entry name" value="Homeodomain-like"/>
    <property type="match status" value="1"/>
</dbReference>
<evidence type="ECO:0000256" key="1">
    <source>
        <dbReference type="ARBA" id="ARBA00023015"/>
    </source>
</evidence>
<dbReference type="PROSITE" id="PS50977">
    <property type="entry name" value="HTH_TETR_2"/>
    <property type="match status" value="1"/>
</dbReference>
<dbReference type="InterPro" id="IPR011075">
    <property type="entry name" value="TetR_C"/>
</dbReference>
<evidence type="ECO:0000313" key="6">
    <source>
        <dbReference type="EMBL" id="MFF5295899.1"/>
    </source>
</evidence>
<evidence type="ECO:0000256" key="4">
    <source>
        <dbReference type="PROSITE-ProRule" id="PRU00335"/>
    </source>
</evidence>
<name>A0ABW6WRH2_9ACTN</name>
<keyword evidence="3" id="KW-0804">Transcription</keyword>
<dbReference type="InterPro" id="IPR050109">
    <property type="entry name" value="HTH-type_TetR-like_transc_reg"/>
</dbReference>
<feature type="domain" description="HTH tetR-type" evidence="5">
    <location>
        <begin position="10"/>
        <end position="70"/>
    </location>
</feature>
<feature type="DNA-binding region" description="H-T-H motif" evidence="4">
    <location>
        <begin position="33"/>
        <end position="52"/>
    </location>
</feature>
<organism evidence="6 7">
    <name type="scientific">Paractinoplanes globisporus</name>
    <dbReference type="NCBI Taxonomy" id="113565"/>
    <lineage>
        <taxon>Bacteria</taxon>
        <taxon>Bacillati</taxon>
        <taxon>Actinomycetota</taxon>
        <taxon>Actinomycetes</taxon>
        <taxon>Micromonosporales</taxon>
        <taxon>Micromonosporaceae</taxon>
        <taxon>Paractinoplanes</taxon>
    </lineage>
</organism>
<dbReference type="Gene3D" id="1.10.357.10">
    <property type="entry name" value="Tetracycline Repressor, domain 2"/>
    <property type="match status" value="1"/>
</dbReference>
<comment type="caution">
    <text evidence="6">The sequence shown here is derived from an EMBL/GenBank/DDBJ whole genome shotgun (WGS) entry which is preliminary data.</text>
</comment>
<protein>
    <submittedName>
        <fullName evidence="6">TetR/AcrR family transcriptional regulator</fullName>
    </submittedName>
</protein>
<dbReference type="InterPro" id="IPR009057">
    <property type="entry name" value="Homeodomain-like_sf"/>
</dbReference>
<dbReference type="InterPro" id="IPR001647">
    <property type="entry name" value="HTH_TetR"/>
</dbReference>
<evidence type="ECO:0000256" key="2">
    <source>
        <dbReference type="ARBA" id="ARBA00023125"/>
    </source>
</evidence>
<proteinExistence type="predicted"/>
<dbReference type="Gene3D" id="1.10.10.60">
    <property type="entry name" value="Homeodomain-like"/>
    <property type="match status" value="1"/>
</dbReference>
<dbReference type="PANTHER" id="PTHR30055">
    <property type="entry name" value="HTH-TYPE TRANSCRIPTIONAL REGULATOR RUTR"/>
    <property type="match status" value="1"/>
</dbReference>
<dbReference type="Pfam" id="PF16859">
    <property type="entry name" value="TetR_C_11"/>
    <property type="match status" value="1"/>
</dbReference>
<evidence type="ECO:0000256" key="3">
    <source>
        <dbReference type="ARBA" id="ARBA00023163"/>
    </source>
</evidence>
<dbReference type="PANTHER" id="PTHR30055:SF148">
    <property type="entry name" value="TETR-FAMILY TRANSCRIPTIONAL REGULATOR"/>
    <property type="match status" value="1"/>
</dbReference>